<dbReference type="AlphaFoldDB" id="A0A643BY86"/>
<organism evidence="1 2">
    <name type="scientific">Balaenoptera physalus</name>
    <name type="common">Fin whale</name>
    <name type="synonym">Balaena physalus</name>
    <dbReference type="NCBI Taxonomy" id="9770"/>
    <lineage>
        <taxon>Eukaryota</taxon>
        <taxon>Metazoa</taxon>
        <taxon>Chordata</taxon>
        <taxon>Craniata</taxon>
        <taxon>Vertebrata</taxon>
        <taxon>Euteleostomi</taxon>
        <taxon>Mammalia</taxon>
        <taxon>Eutheria</taxon>
        <taxon>Laurasiatheria</taxon>
        <taxon>Artiodactyla</taxon>
        <taxon>Whippomorpha</taxon>
        <taxon>Cetacea</taxon>
        <taxon>Mysticeti</taxon>
        <taxon>Balaenopteridae</taxon>
        <taxon>Balaenoptera</taxon>
    </lineage>
</organism>
<comment type="caution">
    <text evidence="1">The sequence shown here is derived from an EMBL/GenBank/DDBJ whole genome shotgun (WGS) entry which is preliminary data.</text>
</comment>
<dbReference type="EMBL" id="SGJD01003428">
    <property type="protein sequence ID" value="KAB0392966.1"/>
    <property type="molecule type" value="Genomic_DNA"/>
</dbReference>
<feature type="non-terminal residue" evidence="1">
    <location>
        <position position="139"/>
    </location>
</feature>
<evidence type="ECO:0000313" key="1">
    <source>
        <dbReference type="EMBL" id="KAB0392966.1"/>
    </source>
</evidence>
<sequence>GLQRREGLGPTTASLWILAGWAPQLGSFSVNRGIVSLLGGCDITCVKCLQASCVRNRCQFLAPSLRLFLVRVSQRWFQFLPWAPLSPQHMPGPACPVHPLPPVTLSCGLSSPALTLLSSGLWAAQDPREGRSNLERKTS</sequence>
<name>A0A643BY86_BALPH</name>
<proteinExistence type="predicted"/>
<dbReference type="Proteomes" id="UP000437017">
    <property type="component" value="Unassembled WGS sequence"/>
</dbReference>
<reference evidence="1 2" key="1">
    <citation type="journal article" date="2019" name="PLoS ONE">
        <title>Genomic analyses reveal an absence of contemporary introgressive admixture between fin whales and blue whales, despite known hybrids.</title>
        <authorList>
            <person name="Westbury M.V."/>
            <person name="Petersen B."/>
            <person name="Lorenzen E.D."/>
        </authorList>
    </citation>
    <scope>NUCLEOTIDE SEQUENCE [LARGE SCALE GENOMIC DNA]</scope>
    <source>
        <strain evidence="1">FinWhale-01</strain>
    </source>
</reference>
<feature type="non-terminal residue" evidence="1">
    <location>
        <position position="1"/>
    </location>
</feature>
<evidence type="ECO:0000313" key="2">
    <source>
        <dbReference type="Proteomes" id="UP000437017"/>
    </source>
</evidence>
<keyword evidence="2" id="KW-1185">Reference proteome</keyword>
<gene>
    <name evidence="1" type="ORF">E2I00_002907</name>
</gene>
<accession>A0A643BY86</accession>
<protein>
    <submittedName>
        <fullName evidence="1">Uncharacterized protein</fullName>
    </submittedName>
</protein>